<proteinExistence type="predicted"/>
<keyword evidence="3" id="KW-1185">Reference proteome</keyword>
<feature type="compositionally biased region" description="Basic and acidic residues" evidence="1">
    <location>
        <begin position="121"/>
        <end position="133"/>
    </location>
</feature>
<evidence type="ECO:0000313" key="2">
    <source>
        <dbReference type="EMBL" id="TEY26542.1"/>
    </source>
</evidence>
<dbReference type="AlphaFoldDB" id="A0A4Y8CD64"/>
<comment type="caution">
    <text evidence="2">The sequence shown here is derived from an EMBL/GenBank/DDBJ whole genome shotgun (WGS) entry which is preliminary data.</text>
</comment>
<sequence>MKPYSEKSYYIISQSVPTKKEKRVYASADEEGEVELDISSSNSDKGDNPPPPSRSPRTPRTGPRINCKRDVRTTEDEELNRDSEEMERRKRQQNGQTKSNTRSKAKAPRRRKGKAPMDGPAGERKSTRLRKDK</sequence>
<gene>
    <name evidence="2" type="ORF">BOTCAL_1190g00010</name>
</gene>
<accession>A0A4Y8CD64</accession>
<organism evidence="2 3">
    <name type="scientific">Botryotinia calthae</name>
    <dbReference type="NCBI Taxonomy" id="38488"/>
    <lineage>
        <taxon>Eukaryota</taxon>
        <taxon>Fungi</taxon>
        <taxon>Dikarya</taxon>
        <taxon>Ascomycota</taxon>
        <taxon>Pezizomycotina</taxon>
        <taxon>Leotiomycetes</taxon>
        <taxon>Helotiales</taxon>
        <taxon>Sclerotiniaceae</taxon>
        <taxon>Botryotinia</taxon>
    </lineage>
</organism>
<feature type="compositionally biased region" description="Basic residues" evidence="1">
    <location>
        <begin position="101"/>
        <end position="114"/>
    </location>
</feature>
<feature type="compositionally biased region" description="Low complexity" evidence="1">
    <location>
        <begin position="55"/>
        <end position="64"/>
    </location>
</feature>
<evidence type="ECO:0000256" key="1">
    <source>
        <dbReference type="SAM" id="MobiDB-lite"/>
    </source>
</evidence>
<feature type="compositionally biased region" description="Basic and acidic residues" evidence="1">
    <location>
        <begin position="67"/>
        <end position="88"/>
    </location>
</feature>
<reference evidence="2 3" key="1">
    <citation type="submission" date="2017-11" db="EMBL/GenBank/DDBJ databases">
        <title>Comparative genomics of Botrytis spp.</title>
        <authorList>
            <person name="Valero-Jimenez C.A."/>
            <person name="Tapia P."/>
            <person name="Veloso J."/>
            <person name="Silva-Moreno E."/>
            <person name="Staats M."/>
            <person name="Valdes J.H."/>
            <person name="Van Kan J.A.L."/>
        </authorList>
    </citation>
    <scope>NUCLEOTIDE SEQUENCE [LARGE SCALE GENOMIC DNA]</scope>
    <source>
        <strain evidence="2 3">MUCL2830</strain>
    </source>
</reference>
<dbReference type="Proteomes" id="UP000297299">
    <property type="component" value="Unassembled WGS sequence"/>
</dbReference>
<dbReference type="EMBL" id="PHWZ01001186">
    <property type="protein sequence ID" value="TEY26542.1"/>
    <property type="molecule type" value="Genomic_DNA"/>
</dbReference>
<protein>
    <submittedName>
        <fullName evidence="2">Uncharacterized protein</fullName>
    </submittedName>
</protein>
<name>A0A4Y8CD64_9HELO</name>
<feature type="region of interest" description="Disordered" evidence="1">
    <location>
        <begin position="14"/>
        <end position="133"/>
    </location>
</feature>
<evidence type="ECO:0000313" key="3">
    <source>
        <dbReference type="Proteomes" id="UP000297299"/>
    </source>
</evidence>